<evidence type="ECO:0000313" key="3">
    <source>
        <dbReference type="Proteomes" id="UP000034581"/>
    </source>
</evidence>
<keyword evidence="1" id="KW-0812">Transmembrane</keyword>
<comment type="caution">
    <text evidence="2">The sequence shown here is derived from an EMBL/GenBank/DDBJ whole genome shotgun (WGS) entry which is preliminary data.</text>
</comment>
<dbReference type="STRING" id="1618350.UR67_C0007G0088"/>
<organism evidence="2 3">
    <name type="scientific">candidate division CPR3 bacterium GW2011_GWF2_35_18</name>
    <dbReference type="NCBI Taxonomy" id="1618350"/>
    <lineage>
        <taxon>Bacteria</taxon>
        <taxon>Bacteria division CPR3</taxon>
    </lineage>
</organism>
<dbReference type="EMBL" id="LBQB01000007">
    <property type="protein sequence ID" value="KKP69383.1"/>
    <property type="molecule type" value="Genomic_DNA"/>
</dbReference>
<dbReference type="AlphaFoldDB" id="A0A0G0BIX3"/>
<sequence>MAKKMIITKSFMSVVQILLYIKSATWIILSVIYFFTLYERYADQTFLIAIISVMMFVNGIIMIVLAFLLKKKIQLIYYGTIVYMFVNIILAFADQFGLTDLLALLIDVAIVVLLIRGKKEFVKS</sequence>
<proteinExistence type="predicted"/>
<gene>
    <name evidence="2" type="ORF">UR67_C0007G0088</name>
</gene>
<accession>A0A0G0BIX3</accession>
<feature type="transmembrane region" description="Helical" evidence="1">
    <location>
        <begin position="75"/>
        <end position="92"/>
    </location>
</feature>
<dbReference type="Proteomes" id="UP000034581">
    <property type="component" value="Unassembled WGS sequence"/>
</dbReference>
<evidence type="ECO:0000256" key="1">
    <source>
        <dbReference type="SAM" id="Phobius"/>
    </source>
</evidence>
<evidence type="ECO:0000313" key="2">
    <source>
        <dbReference type="EMBL" id="KKP69383.1"/>
    </source>
</evidence>
<reference evidence="2 3" key="1">
    <citation type="journal article" date="2015" name="Nature">
        <title>rRNA introns, odd ribosomes, and small enigmatic genomes across a large radiation of phyla.</title>
        <authorList>
            <person name="Brown C.T."/>
            <person name="Hug L.A."/>
            <person name="Thomas B.C."/>
            <person name="Sharon I."/>
            <person name="Castelle C.J."/>
            <person name="Singh A."/>
            <person name="Wilkins M.J."/>
            <person name="Williams K.H."/>
            <person name="Banfield J.F."/>
        </authorList>
    </citation>
    <scope>NUCLEOTIDE SEQUENCE [LARGE SCALE GENOMIC DNA]</scope>
</reference>
<keyword evidence="1" id="KW-0472">Membrane</keyword>
<feature type="transmembrane region" description="Helical" evidence="1">
    <location>
        <begin position="46"/>
        <end position="68"/>
    </location>
</feature>
<name>A0A0G0BIX3_UNCC3</name>
<evidence type="ECO:0008006" key="4">
    <source>
        <dbReference type="Google" id="ProtNLM"/>
    </source>
</evidence>
<keyword evidence="1" id="KW-1133">Transmembrane helix</keyword>
<feature type="transmembrane region" description="Helical" evidence="1">
    <location>
        <begin position="98"/>
        <end position="115"/>
    </location>
</feature>
<feature type="transmembrane region" description="Helical" evidence="1">
    <location>
        <begin position="12"/>
        <end position="34"/>
    </location>
</feature>
<protein>
    <recommendedName>
        <fullName evidence="4">DUF2127 domain-containing protein</fullName>
    </recommendedName>
</protein>